<evidence type="ECO:0000256" key="8">
    <source>
        <dbReference type="RuleBase" id="RU363032"/>
    </source>
</evidence>
<feature type="domain" description="ABC transmembrane type-1" evidence="9">
    <location>
        <begin position="89"/>
        <end position="296"/>
    </location>
</feature>
<dbReference type="EMBL" id="FWZX01000005">
    <property type="protein sequence ID" value="SMF13204.1"/>
    <property type="molecule type" value="Genomic_DNA"/>
</dbReference>
<evidence type="ECO:0000256" key="6">
    <source>
        <dbReference type="ARBA" id="ARBA00022989"/>
    </source>
</evidence>
<evidence type="ECO:0000313" key="10">
    <source>
        <dbReference type="EMBL" id="SMF13204.1"/>
    </source>
</evidence>
<dbReference type="GO" id="GO:0055085">
    <property type="term" value="P:transmembrane transport"/>
    <property type="evidence" value="ECO:0007669"/>
    <property type="project" value="InterPro"/>
</dbReference>
<evidence type="ECO:0000256" key="4">
    <source>
        <dbReference type="ARBA" id="ARBA00022475"/>
    </source>
</evidence>
<feature type="transmembrane region" description="Helical" evidence="8">
    <location>
        <begin position="176"/>
        <end position="195"/>
    </location>
</feature>
<feature type="transmembrane region" description="Helical" evidence="8">
    <location>
        <begin position="21"/>
        <end position="43"/>
    </location>
</feature>
<evidence type="ECO:0000256" key="7">
    <source>
        <dbReference type="ARBA" id="ARBA00023136"/>
    </source>
</evidence>
<evidence type="ECO:0000256" key="3">
    <source>
        <dbReference type="ARBA" id="ARBA00022448"/>
    </source>
</evidence>
<proteinExistence type="inferred from homology"/>
<accession>A0A1Y6BPC3</accession>
<comment type="subcellular location">
    <subcellularLocation>
        <location evidence="1 8">Cell membrane</location>
        <topology evidence="1 8">Multi-pass membrane protein</topology>
    </subcellularLocation>
</comment>
<dbReference type="PANTHER" id="PTHR42929">
    <property type="entry name" value="INNER MEMBRANE ABC TRANSPORTER PERMEASE PROTEIN YDCU-RELATED-RELATED"/>
    <property type="match status" value="1"/>
</dbReference>
<dbReference type="GO" id="GO:0005886">
    <property type="term" value="C:plasma membrane"/>
    <property type="evidence" value="ECO:0007669"/>
    <property type="project" value="UniProtKB-SubCell"/>
</dbReference>
<evidence type="ECO:0000256" key="5">
    <source>
        <dbReference type="ARBA" id="ARBA00022692"/>
    </source>
</evidence>
<dbReference type="InterPro" id="IPR035906">
    <property type="entry name" value="MetI-like_sf"/>
</dbReference>
<dbReference type="STRING" id="560819.SAMN05428998_105141"/>
<sequence length="309" mass="33750">MSPNGIRVAFSRFFHRWGPGVGIFVTGSVALWIVLLIVLPQLAMFDASFRFNLPPAEIGGPRDLHTLSNYAALLLDGRGGINWLDLGVLGRTILAAVFVTILDLLLCYPIAFVLAHGTSGGRARLMVLGLIVPFWVNEILRAFAFRIIFGSSGVLNAVGLGLGLWAAPVDFIRQDVALYAGLTYTYLLLMIFPIYNAVEALDRNQIEAARDLGSPWWRVHWRIVIPVAKPGIASGATMVFMLTAGALAAPQILGGPSSLWFTQLIYQWFNEGGNWPRGSAYAVVLLLACILVTLLAMRVFKVRIGEIGR</sequence>
<dbReference type="InterPro" id="IPR000515">
    <property type="entry name" value="MetI-like"/>
</dbReference>
<keyword evidence="11" id="KW-1185">Reference proteome</keyword>
<dbReference type="AlphaFoldDB" id="A0A1Y6BPC3"/>
<dbReference type="PANTHER" id="PTHR42929:SF1">
    <property type="entry name" value="INNER MEMBRANE ABC TRANSPORTER PERMEASE PROTEIN YDCU-RELATED"/>
    <property type="match status" value="1"/>
</dbReference>
<feature type="transmembrane region" description="Helical" evidence="8">
    <location>
        <begin position="93"/>
        <end position="114"/>
    </location>
</feature>
<organism evidence="10 11">
    <name type="scientific">Tistlia consotensis USBA 355</name>
    <dbReference type="NCBI Taxonomy" id="560819"/>
    <lineage>
        <taxon>Bacteria</taxon>
        <taxon>Pseudomonadati</taxon>
        <taxon>Pseudomonadota</taxon>
        <taxon>Alphaproteobacteria</taxon>
        <taxon>Rhodospirillales</taxon>
        <taxon>Rhodovibrionaceae</taxon>
        <taxon>Tistlia</taxon>
    </lineage>
</organism>
<comment type="similarity">
    <text evidence="2">Belongs to the binding-protein-dependent transport system permease family. CysTW subfamily.</text>
</comment>
<reference evidence="10 11" key="1">
    <citation type="submission" date="2017-04" db="EMBL/GenBank/DDBJ databases">
        <authorList>
            <person name="Afonso C.L."/>
            <person name="Miller P.J."/>
            <person name="Scott M.A."/>
            <person name="Spackman E."/>
            <person name="Goraichik I."/>
            <person name="Dimitrov K.M."/>
            <person name="Suarez D.L."/>
            <person name="Swayne D.E."/>
        </authorList>
    </citation>
    <scope>NUCLEOTIDE SEQUENCE [LARGE SCALE GENOMIC DNA]</scope>
    <source>
        <strain evidence="10 11">USBA 355</strain>
    </source>
</reference>
<evidence type="ECO:0000256" key="1">
    <source>
        <dbReference type="ARBA" id="ARBA00004651"/>
    </source>
</evidence>
<keyword evidence="4" id="KW-1003">Cell membrane</keyword>
<keyword evidence="7 8" id="KW-0472">Membrane</keyword>
<keyword evidence="3 8" id="KW-0813">Transport</keyword>
<name>A0A1Y6BPC3_9PROT</name>
<dbReference type="CDD" id="cd06261">
    <property type="entry name" value="TM_PBP2"/>
    <property type="match status" value="1"/>
</dbReference>
<dbReference type="Proteomes" id="UP000192917">
    <property type="component" value="Unassembled WGS sequence"/>
</dbReference>
<keyword evidence="6 8" id="KW-1133">Transmembrane helix</keyword>
<protein>
    <submittedName>
        <fullName evidence="10">Spermidine/putrescine transport system permease protein</fullName>
    </submittedName>
</protein>
<dbReference type="RefSeq" id="WP_085122152.1">
    <property type="nucleotide sequence ID" value="NZ_FWZX01000005.1"/>
</dbReference>
<evidence type="ECO:0000259" key="9">
    <source>
        <dbReference type="PROSITE" id="PS50928"/>
    </source>
</evidence>
<feature type="transmembrane region" description="Helical" evidence="8">
    <location>
        <begin position="143"/>
        <end position="164"/>
    </location>
</feature>
<dbReference type="Pfam" id="PF00528">
    <property type="entry name" value="BPD_transp_1"/>
    <property type="match status" value="1"/>
</dbReference>
<dbReference type="SUPFAM" id="SSF161098">
    <property type="entry name" value="MetI-like"/>
    <property type="match status" value="1"/>
</dbReference>
<evidence type="ECO:0000256" key="2">
    <source>
        <dbReference type="ARBA" id="ARBA00007069"/>
    </source>
</evidence>
<keyword evidence="5 8" id="KW-0812">Transmembrane</keyword>
<evidence type="ECO:0000313" key="11">
    <source>
        <dbReference type="Proteomes" id="UP000192917"/>
    </source>
</evidence>
<dbReference type="PROSITE" id="PS50928">
    <property type="entry name" value="ABC_TM1"/>
    <property type="match status" value="1"/>
</dbReference>
<dbReference type="Gene3D" id="1.10.3720.10">
    <property type="entry name" value="MetI-like"/>
    <property type="match status" value="1"/>
</dbReference>
<gene>
    <name evidence="10" type="ORF">SAMN05428998_105141</name>
</gene>
<feature type="transmembrane region" description="Helical" evidence="8">
    <location>
        <begin position="280"/>
        <end position="300"/>
    </location>
</feature>